<keyword evidence="3" id="KW-0812">Transmembrane</keyword>
<protein>
    <submittedName>
        <fullName evidence="7">Putative cache sensor protein</fullName>
    </submittedName>
</protein>
<dbReference type="InterPro" id="IPR001638">
    <property type="entry name" value="Solute-binding_3/MltF_N"/>
</dbReference>
<dbReference type="PROSITE" id="PS51257">
    <property type="entry name" value="PROKAR_LIPOPROTEIN"/>
    <property type="match status" value="1"/>
</dbReference>
<dbReference type="KEGG" id="mpl:Mpal_1918"/>
<evidence type="ECO:0000256" key="2">
    <source>
        <dbReference type="ARBA" id="ARBA00022475"/>
    </source>
</evidence>
<comment type="subcellular location">
    <subcellularLocation>
        <location evidence="1">Cell membrane</location>
        <topology evidence="1">Multi-pass membrane protein</topology>
    </subcellularLocation>
</comment>
<dbReference type="AlphaFoldDB" id="B8GKS6"/>
<organism evidence="7 8">
    <name type="scientific">Methanosphaerula palustris (strain ATCC BAA-1556 / DSM 19958 / E1-9c)</name>
    <dbReference type="NCBI Taxonomy" id="521011"/>
    <lineage>
        <taxon>Archaea</taxon>
        <taxon>Methanobacteriati</taxon>
        <taxon>Methanobacteriota</taxon>
        <taxon>Stenosarchaea group</taxon>
        <taxon>Methanomicrobia</taxon>
        <taxon>Methanomicrobiales</taxon>
        <taxon>Methanoregulaceae</taxon>
        <taxon>Methanosphaerula</taxon>
    </lineage>
</organism>
<evidence type="ECO:0000256" key="1">
    <source>
        <dbReference type="ARBA" id="ARBA00004651"/>
    </source>
</evidence>
<evidence type="ECO:0000259" key="6">
    <source>
        <dbReference type="SMART" id="SM01049"/>
    </source>
</evidence>
<dbReference type="STRING" id="521011.Mpal_1918"/>
<accession>B8GKS6</accession>
<reference evidence="7 8" key="1">
    <citation type="journal article" date="2015" name="Genome Announc.">
        <title>Complete Genome Sequence of Methanosphaerula palustris E1-9CT, a Hydrogenotrophic Methanogen Isolated from a Minerotrophic Fen Peatland.</title>
        <authorList>
            <person name="Cadillo-Quiroz H."/>
            <person name="Browne P."/>
            <person name="Kyrpides N."/>
            <person name="Woyke T."/>
            <person name="Goodwin L."/>
            <person name="Detter C."/>
            <person name="Yavitt J.B."/>
            <person name="Zinder S.H."/>
        </authorList>
    </citation>
    <scope>NUCLEOTIDE SEQUENCE [LARGE SCALE GENOMIC DNA]</scope>
    <source>
        <strain evidence="8">ATCC BAA-1556 / DSM 19958 / E1-9c</strain>
    </source>
</reference>
<keyword evidence="8" id="KW-1185">Reference proteome</keyword>
<dbReference type="Gene3D" id="3.40.190.10">
    <property type="entry name" value="Periplasmic binding protein-like II"/>
    <property type="match status" value="4"/>
</dbReference>
<name>B8GKS6_METPE</name>
<dbReference type="Pfam" id="PF00497">
    <property type="entry name" value="SBP_bac_3"/>
    <property type="match status" value="2"/>
</dbReference>
<evidence type="ECO:0000313" key="8">
    <source>
        <dbReference type="Proteomes" id="UP000002457"/>
    </source>
</evidence>
<gene>
    <name evidence="7" type="ordered locus">Mpal_1918</name>
</gene>
<dbReference type="SMART" id="SM01049">
    <property type="entry name" value="Cache_2"/>
    <property type="match status" value="1"/>
</dbReference>
<evidence type="ECO:0000313" key="7">
    <source>
        <dbReference type="EMBL" id="ACL17222.1"/>
    </source>
</evidence>
<feature type="domain" description="Single Cache" evidence="6">
    <location>
        <begin position="490"/>
        <end position="576"/>
    </location>
</feature>
<dbReference type="InterPro" id="IPR033480">
    <property type="entry name" value="sCache_2"/>
</dbReference>
<keyword evidence="5" id="KW-0472">Membrane</keyword>
<dbReference type="EMBL" id="CP001338">
    <property type="protein sequence ID" value="ACL17222.1"/>
    <property type="molecule type" value="Genomic_DNA"/>
</dbReference>
<dbReference type="Gene3D" id="3.30.450.20">
    <property type="entry name" value="PAS domain"/>
    <property type="match status" value="1"/>
</dbReference>
<dbReference type="GO" id="GO:0005886">
    <property type="term" value="C:plasma membrane"/>
    <property type="evidence" value="ECO:0007669"/>
    <property type="project" value="UniProtKB-SubCell"/>
</dbReference>
<evidence type="ECO:0000256" key="5">
    <source>
        <dbReference type="ARBA" id="ARBA00023136"/>
    </source>
</evidence>
<keyword evidence="4" id="KW-1133">Transmembrane helix</keyword>
<dbReference type="GeneID" id="7272735"/>
<evidence type="ECO:0000256" key="3">
    <source>
        <dbReference type="ARBA" id="ARBA00022692"/>
    </source>
</evidence>
<sequence length="632" mass="70267" precursor="true">MMKRGWYIIAGALLVVLMIGAGCTTVKTETQDNLTFYTEQYPPYNYLENDTPTGIMVDMLNSTMKEMGKGPADIRVACWTSAYQTVLTTPNTVLFATSRTSDRESLFKWAGPVLTEKAVVFSYRERPVVVNGTDDLKHYRIGVEADDAAIGKLLDQGVPKDQIVIAPDPLTMIQQTQNGTTDLFAYGEGAGHFWIAQSGTRPGLFSTVATIGEDPVYYAFNRNTSDQTVQAFQQALNQTTQKDLDQILAKYLPEYGLARLNYLTEEARPYNFEANGTAQGISVDLLRAALSRLDVPENATSVRVVPWTEGYASAQNNSSTVLFSTSRTPDRENLFQWAGPIGRNDYVLFADQTRKITITNTTDLTRYRIGAVTDDITVQYLADHGVTKDRLILDSDAASAARRLASGETDLFAYAALPGRLVLNSTVSDPERFQEVYTIGGGDFYYAFNRNVSPLLVSAFQHGLDDVKNQKDQNGVSDYERIMYRYTAVRSSTSGVNESQVTALINRTSTDLAGDATGTLRRINAGEAPYRDQTQKDLYVFVYDTNVTMVAHADNPTLVGTNYHNKTDVTGYPFRDRIVQGALKNTTGWVDYVYTNPTDFNLFNKTTYYRLVRGSDNRDYVVCAGTFKENST</sequence>
<dbReference type="PANTHER" id="PTHR38834:SF3">
    <property type="entry name" value="SOLUTE-BINDING PROTEIN FAMILY 3_N-TERMINAL DOMAIN-CONTAINING PROTEIN"/>
    <property type="match status" value="1"/>
</dbReference>
<dbReference type="OrthoDB" id="134664at2157"/>
<dbReference type="RefSeq" id="WP_012618541.1">
    <property type="nucleotide sequence ID" value="NC_011832.1"/>
</dbReference>
<dbReference type="eggNOG" id="arCOG03643">
    <property type="taxonomic scope" value="Archaea"/>
</dbReference>
<dbReference type="Pfam" id="PF17200">
    <property type="entry name" value="sCache_2"/>
    <property type="match status" value="1"/>
</dbReference>
<evidence type="ECO:0000256" key="4">
    <source>
        <dbReference type="ARBA" id="ARBA00022989"/>
    </source>
</evidence>
<dbReference type="SUPFAM" id="SSF53850">
    <property type="entry name" value="Periplasmic binding protein-like II"/>
    <property type="match status" value="2"/>
</dbReference>
<dbReference type="PANTHER" id="PTHR38834">
    <property type="entry name" value="PERIPLASMIC SUBSTRATE BINDING PROTEIN FAMILY 3"/>
    <property type="match status" value="1"/>
</dbReference>
<keyword evidence="2" id="KW-1003">Cell membrane</keyword>
<dbReference type="Proteomes" id="UP000002457">
    <property type="component" value="Chromosome"/>
</dbReference>
<proteinExistence type="predicted"/>
<dbReference type="HOGENOM" id="CLU_029326_0_0_2"/>